<dbReference type="Proteomes" id="UP000262939">
    <property type="component" value="Unassembled WGS sequence"/>
</dbReference>
<name>A0A372L6S2_9BACI</name>
<sequence length="74" mass="8452">MSLDNLDLEIFEHYVLGGIEYYVEVFREGDLFTAFASKKFSNPDFVEIVGKGTDLENQANAIKNAIINLEQQFM</sequence>
<proteinExistence type="predicted"/>
<accession>A0A372L6S2</accession>
<gene>
    <name evidence="1" type="ORF">D0466_20790</name>
</gene>
<keyword evidence="2" id="KW-1185">Reference proteome</keyword>
<comment type="caution">
    <text evidence="1">The sequence shown here is derived from an EMBL/GenBank/DDBJ whole genome shotgun (WGS) entry which is preliminary data.</text>
</comment>
<protein>
    <submittedName>
        <fullName evidence="1">Uncharacterized protein</fullName>
    </submittedName>
</protein>
<dbReference type="AlphaFoldDB" id="A0A372L6S2"/>
<organism evidence="1 2">
    <name type="scientific">Peribacillus glennii</name>
    <dbReference type="NCBI Taxonomy" id="2303991"/>
    <lineage>
        <taxon>Bacteria</taxon>
        <taxon>Bacillati</taxon>
        <taxon>Bacillota</taxon>
        <taxon>Bacilli</taxon>
        <taxon>Bacillales</taxon>
        <taxon>Bacillaceae</taxon>
        <taxon>Peribacillus</taxon>
    </lineage>
</organism>
<reference evidence="1 2" key="1">
    <citation type="submission" date="2018-08" db="EMBL/GenBank/DDBJ databases">
        <title>Bacillus chawlae sp. nov., Bacillus glennii sp. nov., and Bacillus saganii sp. nov. Isolated from the Vehicle Assembly Building at Kennedy Space Center where the Viking Spacecraft were Assembled.</title>
        <authorList>
            <person name="Seuylemezian A."/>
            <person name="Vaishampayan P."/>
        </authorList>
    </citation>
    <scope>NUCLEOTIDE SEQUENCE [LARGE SCALE GENOMIC DNA]</scope>
    <source>
        <strain evidence="1 2">V44-8</strain>
    </source>
</reference>
<evidence type="ECO:0000313" key="2">
    <source>
        <dbReference type="Proteomes" id="UP000262939"/>
    </source>
</evidence>
<dbReference type="RefSeq" id="WP_117324427.1">
    <property type="nucleotide sequence ID" value="NZ_QVTD01000022.1"/>
</dbReference>
<evidence type="ECO:0000313" key="1">
    <source>
        <dbReference type="EMBL" id="RFU60790.1"/>
    </source>
</evidence>
<dbReference type="EMBL" id="QVTD01000022">
    <property type="protein sequence ID" value="RFU60790.1"/>
    <property type="molecule type" value="Genomic_DNA"/>
</dbReference>
<dbReference type="OrthoDB" id="9967442at2"/>